<dbReference type="SMART" id="SM00463">
    <property type="entry name" value="SMR"/>
    <property type="match status" value="1"/>
</dbReference>
<dbReference type="Proteomes" id="UP000317839">
    <property type="component" value="Unassembled WGS sequence"/>
</dbReference>
<dbReference type="Gene3D" id="3.30.1370.110">
    <property type="match status" value="1"/>
</dbReference>
<name>A0A545TI51_9GAMM</name>
<dbReference type="InterPro" id="IPR002625">
    <property type="entry name" value="Smr_dom"/>
</dbReference>
<dbReference type="PROSITE" id="PS50828">
    <property type="entry name" value="SMR"/>
    <property type="match status" value="1"/>
</dbReference>
<dbReference type="OrthoDB" id="9808881at2"/>
<dbReference type="RefSeq" id="WP_142888269.1">
    <property type="nucleotide sequence ID" value="NZ_VIKR01000001.1"/>
</dbReference>
<evidence type="ECO:0000313" key="3">
    <source>
        <dbReference type="Proteomes" id="UP000317839"/>
    </source>
</evidence>
<evidence type="ECO:0000259" key="1">
    <source>
        <dbReference type="PROSITE" id="PS50828"/>
    </source>
</evidence>
<dbReference type="NCBIfam" id="NF033154">
    <property type="entry name" value="endonuc_SmrA"/>
    <property type="match status" value="1"/>
</dbReference>
<reference evidence="2 3" key="1">
    <citation type="submission" date="2019-06" db="EMBL/GenBank/DDBJ databases">
        <title>Draft genome of Aliikangiella marina GYP-15.</title>
        <authorList>
            <person name="Wang G."/>
        </authorList>
    </citation>
    <scope>NUCLEOTIDE SEQUENCE [LARGE SCALE GENOMIC DNA]</scope>
    <source>
        <strain evidence="2 3">GYP-15</strain>
    </source>
</reference>
<dbReference type="AlphaFoldDB" id="A0A545TI51"/>
<organism evidence="2 3">
    <name type="scientific">Aliikangiella marina</name>
    <dbReference type="NCBI Taxonomy" id="1712262"/>
    <lineage>
        <taxon>Bacteria</taxon>
        <taxon>Pseudomonadati</taxon>
        <taxon>Pseudomonadota</taxon>
        <taxon>Gammaproteobacteria</taxon>
        <taxon>Oceanospirillales</taxon>
        <taxon>Pleioneaceae</taxon>
        <taxon>Aliikangiella</taxon>
    </lineage>
</organism>
<gene>
    <name evidence="2" type="primary">smrA</name>
    <name evidence="2" type="ORF">FLL45_02855</name>
</gene>
<proteinExistence type="predicted"/>
<dbReference type="SUPFAM" id="SSF160443">
    <property type="entry name" value="SMR domain-like"/>
    <property type="match status" value="1"/>
</dbReference>
<keyword evidence="3" id="KW-1185">Reference proteome</keyword>
<dbReference type="InterPro" id="IPR047688">
    <property type="entry name" value="Endonuc_SmrA"/>
</dbReference>
<accession>A0A545TI51</accession>
<dbReference type="PANTHER" id="PTHR35562:SF2">
    <property type="entry name" value="DNA ENDONUCLEASE SMRA-RELATED"/>
    <property type="match status" value="1"/>
</dbReference>
<protein>
    <submittedName>
        <fullName evidence="2">DNA endonuclease SmrA</fullName>
    </submittedName>
</protein>
<dbReference type="GO" id="GO:0004520">
    <property type="term" value="F:DNA endonuclease activity"/>
    <property type="evidence" value="ECO:0007669"/>
    <property type="project" value="TreeGrafter"/>
</dbReference>
<keyword evidence="2" id="KW-0378">Hydrolase</keyword>
<dbReference type="PANTHER" id="PTHR35562">
    <property type="entry name" value="DNA ENDONUCLEASE SMRA-RELATED"/>
    <property type="match status" value="1"/>
</dbReference>
<dbReference type="EMBL" id="VIKR01000001">
    <property type="protein sequence ID" value="TQV76909.1"/>
    <property type="molecule type" value="Genomic_DNA"/>
</dbReference>
<feature type="domain" description="Smr" evidence="1">
    <location>
        <begin position="95"/>
        <end position="175"/>
    </location>
</feature>
<sequence>MNNDFETDDFLNEMSDVKPLNQDKIVVNKSQSNGLNTDYRQKVAQSFGKRDRNFLTDGEVEPVEPEAILSFKLDGVQPGVFKKLRQGKYAVDYHLDLHRKTVAESRNEVYQLLKNADHNSYRTLLITHGKGAMSNPPARLKSYVNHWLKQVDVVTAFHSAQPQHGGAGSVYVLLKKPSAPRRINQAKYD</sequence>
<dbReference type="InterPro" id="IPR036063">
    <property type="entry name" value="Smr_dom_sf"/>
</dbReference>
<keyword evidence="2" id="KW-0540">Nuclease</keyword>
<comment type="caution">
    <text evidence="2">The sequence shown here is derived from an EMBL/GenBank/DDBJ whole genome shotgun (WGS) entry which is preliminary data.</text>
</comment>
<keyword evidence="2" id="KW-0255">Endonuclease</keyword>
<evidence type="ECO:0000313" key="2">
    <source>
        <dbReference type="EMBL" id="TQV76909.1"/>
    </source>
</evidence>
<dbReference type="Pfam" id="PF01713">
    <property type="entry name" value="Smr"/>
    <property type="match status" value="1"/>
</dbReference>